<feature type="domain" description="FAD/NAD(P)-binding" evidence="6">
    <location>
        <begin position="8"/>
        <end position="299"/>
    </location>
</feature>
<dbReference type="EMBL" id="JAHBCL010000001">
    <property type="protein sequence ID" value="MBS7525205.1"/>
    <property type="molecule type" value="Genomic_DNA"/>
</dbReference>
<dbReference type="SUPFAM" id="SSF51905">
    <property type="entry name" value="FAD/NAD(P)-binding domain"/>
    <property type="match status" value="1"/>
</dbReference>
<dbReference type="PANTHER" id="PTHR43429">
    <property type="entry name" value="PYRIDINE NUCLEOTIDE-DISULFIDE OXIDOREDUCTASE DOMAIN-CONTAINING"/>
    <property type="match status" value="1"/>
</dbReference>
<dbReference type="Pfam" id="PF07992">
    <property type="entry name" value="Pyr_redox_2"/>
    <property type="match status" value="1"/>
</dbReference>
<comment type="cofactor">
    <cofactor evidence="1">
        <name>FAD</name>
        <dbReference type="ChEBI" id="CHEBI:57692"/>
    </cofactor>
</comment>
<dbReference type="InterPro" id="IPR004099">
    <property type="entry name" value="Pyr_nucl-diS_OxRdtase_dimer"/>
</dbReference>
<dbReference type="RefSeq" id="WP_213234988.1">
    <property type="nucleotide sequence ID" value="NZ_JAHBCL010000001.1"/>
</dbReference>
<organism evidence="7 8">
    <name type="scientific">Fusibacter paucivorans</name>
    <dbReference type="NCBI Taxonomy" id="76009"/>
    <lineage>
        <taxon>Bacteria</taxon>
        <taxon>Bacillati</taxon>
        <taxon>Bacillota</taxon>
        <taxon>Clostridia</taxon>
        <taxon>Eubacteriales</taxon>
        <taxon>Eubacteriales Family XII. Incertae Sedis</taxon>
        <taxon>Fusibacter</taxon>
    </lineage>
</organism>
<reference evidence="7 8" key="1">
    <citation type="submission" date="2021-05" db="EMBL/GenBank/DDBJ databases">
        <title>Fusibacter ferrireducens sp. nov., an anaerobic, sulfur- and Fe-reducing bacterium isolated from the mangrove sediment.</title>
        <authorList>
            <person name="Qiu D."/>
        </authorList>
    </citation>
    <scope>NUCLEOTIDE SEQUENCE [LARGE SCALE GENOMIC DNA]</scope>
    <source>
        <strain evidence="7 8">DSM 12116</strain>
    </source>
</reference>
<evidence type="ECO:0000256" key="3">
    <source>
        <dbReference type="ARBA" id="ARBA00022630"/>
    </source>
</evidence>
<gene>
    <name evidence="7" type="ORF">KHM83_00795</name>
</gene>
<comment type="caution">
    <text evidence="7">The sequence shown here is derived from an EMBL/GenBank/DDBJ whole genome shotgun (WGS) entry which is preliminary data.</text>
</comment>
<evidence type="ECO:0000259" key="6">
    <source>
        <dbReference type="Pfam" id="PF07992"/>
    </source>
</evidence>
<dbReference type="SUPFAM" id="SSF55424">
    <property type="entry name" value="FAD/NAD-linked reductases, dimerisation (C-terminal) domain"/>
    <property type="match status" value="1"/>
</dbReference>
<dbReference type="PRINTS" id="PR00368">
    <property type="entry name" value="FADPNR"/>
</dbReference>
<keyword evidence="8" id="KW-1185">Reference proteome</keyword>
<feature type="domain" description="Pyridine nucleotide-disulphide oxidoreductase dimerisation" evidence="5">
    <location>
        <begin position="336"/>
        <end position="431"/>
    </location>
</feature>
<evidence type="ECO:0000256" key="2">
    <source>
        <dbReference type="ARBA" id="ARBA00009130"/>
    </source>
</evidence>
<dbReference type="Pfam" id="PF02852">
    <property type="entry name" value="Pyr_redox_dim"/>
    <property type="match status" value="1"/>
</dbReference>
<sequence length="451" mass="47237">MGTQKKADILVIGGSAAGLVSAMTAKANHPDKKVMLIRKEAKVMIPCGIPYIFGSLDGTDQNILPDAGLEGLGVEICIDTVNAIDAEKQLCETQSGDSIVYDKMIMATGSQPFVPSWLVGAELKNVFTIPKNKVYLDELMAKLSEMDRVIVVGAGFIGVETSDELNKSGKKITLVEIQDRILGAAFDDDIAGVAQEKLAARGVNILTGVGIKAIEGDGKVEAVQLSDGQRLKADAVILSMGYRPNVALAKAMGLKINDLGYIAVDEYMRTSAANVFAAGDCAGKRDFATGKLATTMLASTACAEARVAGLNLYSLSTVRSFKGTIGIYSTNIGESSYGVAGLTEGGARKEGFEIITGSFTGMDRHPGKLAGAHQQTVKLIVSKECGRILGGEVIGGTSVGELINVIGFIIQGGMTLNDLLVSQIGTQPMLTASPAAYPLIKAAEVIARKLK</sequence>
<evidence type="ECO:0000259" key="5">
    <source>
        <dbReference type="Pfam" id="PF02852"/>
    </source>
</evidence>
<keyword evidence="4" id="KW-0274">FAD</keyword>
<evidence type="ECO:0000313" key="8">
    <source>
        <dbReference type="Proteomes" id="UP000746471"/>
    </source>
</evidence>
<name>A0ABS5PJB2_9FIRM</name>
<evidence type="ECO:0000256" key="4">
    <source>
        <dbReference type="ARBA" id="ARBA00022827"/>
    </source>
</evidence>
<comment type="similarity">
    <text evidence="2">Belongs to the class-III pyridine nucleotide-disulfide oxidoreductase family.</text>
</comment>
<dbReference type="InterPro" id="IPR023753">
    <property type="entry name" value="FAD/NAD-binding_dom"/>
</dbReference>
<dbReference type="InterPro" id="IPR016156">
    <property type="entry name" value="FAD/NAD-linked_Rdtase_dimer_sf"/>
</dbReference>
<dbReference type="PRINTS" id="PR00411">
    <property type="entry name" value="PNDRDTASEI"/>
</dbReference>
<proteinExistence type="inferred from homology"/>
<dbReference type="Proteomes" id="UP000746471">
    <property type="component" value="Unassembled WGS sequence"/>
</dbReference>
<dbReference type="Gene3D" id="3.30.390.30">
    <property type="match status" value="1"/>
</dbReference>
<dbReference type="PANTHER" id="PTHR43429:SF3">
    <property type="entry name" value="NITRITE REDUCTASE [NAD(P)H]"/>
    <property type="match status" value="1"/>
</dbReference>
<protein>
    <submittedName>
        <fullName evidence="7">FAD-dependent oxidoreductase</fullName>
    </submittedName>
</protein>
<dbReference type="InterPro" id="IPR036188">
    <property type="entry name" value="FAD/NAD-bd_sf"/>
</dbReference>
<evidence type="ECO:0000313" key="7">
    <source>
        <dbReference type="EMBL" id="MBS7525205.1"/>
    </source>
</evidence>
<accession>A0ABS5PJB2</accession>
<evidence type="ECO:0000256" key="1">
    <source>
        <dbReference type="ARBA" id="ARBA00001974"/>
    </source>
</evidence>
<dbReference type="InterPro" id="IPR050260">
    <property type="entry name" value="FAD-bd_OxRdtase"/>
</dbReference>
<dbReference type="Gene3D" id="3.50.50.60">
    <property type="entry name" value="FAD/NAD(P)-binding domain"/>
    <property type="match status" value="2"/>
</dbReference>
<keyword evidence="3" id="KW-0285">Flavoprotein</keyword>